<dbReference type="SUPFAM" id="SSF56672">
    <property type="entry name" value="DNA/RNA polymerases"/>
    <property type="match status" value="1"/>
</dbReference>
<dbReference type="InterPro" id="IPR043502">
    <property type="entry name" value="DNA/RNA_pol_sf"/>
</dbReference>
<evidence type="ECO:0000313" key="2">
    <source>
        <dbReference type="Proteomes" id="UP001454036"/>
    </source>
</evidence>
<evidence type="ECO:0000313" key="1">
    <source>
        <dbReference type="EMBL" id="GAA0184469.1"/>
    </source>
</evidence>
<dbReference type="PANTHER" id="PTHR11439">
    <property type="entry name" value="GAG-POL-RELATED RETROTRANSPOSON"/>
    <property type="match status" value="1"/>
</dbReference>
<reference evidence="1 2" key="1">
    <citation type="submission" date="2024-01" db="EMBL/GenBank/DDBJ databases">
        <title>The complete chloroplast genome sequence of Lithospermum erythrorhizon: insights into the phylogenetic relationship among Boraginaceae species and the maternal lineages of purple gromwells.</title>
        <authorList>
            <person name="Okada T."/>
            <person name="Watanabe K."/>
        </authorList>
    </citation>
    <scope>NUCLEOTIDE SEQUENCE [LARGE SCALE GENOMIC DNA]</scope>
</reference>
<accession>A0AAV3RU47</accession>
<keyword evidence="1" id="KW-0675">Receptor</keyword>
<dbReference type="PANTHER" id="PTHR11439:SF524">
    <property type="entry name" value="RNA-DIRECTED DNA POLYMERASE, PROTEIN KINASE RLK-PELLE-DLSV FAMILY"/>
    <property type="match status" value="1"/>
</dbReference>
<keyword evidence="1" id="KW-0812">Transmembrane</keyword>
<keyword evidence="2" id="KW-1185">Reference proteome</keyword>
<sequence>MVKQNKLGLIVLDVKNAFLHEDLHDKVYIYQPLGCRDPVYLDYVCNLKKSLYGLKWCFLSQKKYADAIITCASMSSCNSSTTPNDTKSKLGGASSTLCDNPSLFRSLVGALQYLTFTRPDISYPVQRIYLFMDAPMTDQIHALKLVLRYIEGTLDYGLHLYKSPVDTLTSYTDVDWAGCPDTRRSTFGFCVFLGDNLISWSSKHQATIYRSNVEAEYHGLRM</sequence>
<dbReference type="CDD" id="cd09272">
    <property type="entry name" value="RNase_HI_RT_Ty1"/>
    <property type="match status" value="1"/>
</dbReference>
<gene>
    <name evidence="1" type="ORF">LIER_31757</name>
</gene>
<organism evidence="1 2">
    <name type="scientific">Lithospermum erythrorhizon</name>
    <name type="common">Purple gromwell</name>
    <name type="synonym">Lithospermum officinale var. erythrorhizon</name>
    <dbReference type="NCBI Taxonomy" id="34254"/>
    <lineage>
        <taxon>Eukaryota</taxon>
        <taxon>Viridiplantae</taxon>
        <taxon>Streptophyta</taxon>
        <taxon>Embryophyta</taxon>
        <taxon>Tracheophyta</taxon>
        <taxon>Spermatophyta</taxon>
        <taxon>Magnoliopsida</taxon>
        <taxon>eudicotyledons</taxon>
        <taxon>Gunneridae</taxon>
        <taxon>Pentapetalae</taxon>
        <taxon>asterids</taxon>
        <taxon>lamiids</taxon>
        <taxon>Boraginales</taxon>
        <taxon>Boraginaceae</taxon>
        <taxon>Boraginoideae</taxon>
        <taxon>Lithospermeae</taxon>
        <taxon>Lithospermum</taxon>
    </lineage>
</organism>
<name>A0AAV3RU47_LITER</name>
<comment type="caution">
    <text evidence="1">The sequence shown here is derived from an EMBL/GenBank/DDBJ whole genome shotgun (WGS) entry which is preliminary data.</text>
</comment>
<keyword evidence="1" id="KW-0472">Membrane</keyword>
<proteinExistence type="predicted"/>
<dbReference type="Proteomes" id="UP001454036">
    <property type="component" value="Unassembled WGS sequence"/>
</dbReference>
<dbReference type="AlphaFoldDB" id="A0AAV3RU47"/>
<protein>
    <submittedName>
        <fullName evidence="1">Transmembrane signal receptor</fullName>
    </submittedName>
</protein>
<dbReference type="EMBL" id="BAABME010011919">
    <property type="protein sequence ID" value="GAA0184469.1"/>
    <property type="molecule type" value="Genomic_DNA"/>
</dbReference>